<dbReference type="RefSeq" id="WP_280842818.1">
    <property type="nucleotide sequence ID" value="NZ_JANCPR020000012.1"/>
</dbReference>
<evidence type="ECO:0000256" key="3">
    <source>
        <dbReference type="SAM" id="SignalP"/>
    </source>
</evidence>
<reference evidence="4 5" key="1">
    <citation type="submission" date="2023-05" db="EMBL/GenBank/DDBJ databases">
        <title>Streptantibioticus silvisoli sp. nov., acidotolerant actinomycetes 1 from pine litter.</title>
        <authorList>
            <person name="Swiecimska M."/>
            <person name="Golinska P."/>
            <person name="Sangal V."/>
            <person name="Wachnowicz B."/>
            <person name="Goodfellow M."/>
        </authorList>
    </citation>
    <scope>NUCLEOTIDE SEQUENCE [LARGE SCALE GENOMIC DNA]</scope>
    <source>
        <strain evidence="4 5">DSM 42109</strain>
    </source>
</reference>
<keyword evidence="5" id="KW-1185">Reference proteome</keyword>
<evidence type="ECO:0000256" key="1">
    <source>
        <dbReference type="SAM" id="MobiDB-lite"/>
    </source>
</evidence>
<sequence length="145" mass="15168">MLQSRLLYAAAAVLMAASAVTAYNEDGLWPAVLLGCAAVMTAALVCLPAAALPVGRTPRHDDRVSRVRRVLLIFAGVMLTAGAIHDVVVEGEPRLALMVAAVGVGALASWRAVPPRGDRDAEVDGTAGLPAQQHLVQERNENPVE</sequence>
<keyword evidence="2" id="KW-1133">Transmembrane helix</keyword>
<feature type="signal peptide" evidence="3">
    <location>
        <begin position="1"/>
        <end position="22"/>
    </location>
</feature>
<evidence type="ECO:0000256" key="2">
    <source>
        <dbReference type="SAM" id="Phobius"/>
    </source>
</evidence>
<evidence type="ECO:0000313" key="5">
    <source>
        <dbReference type="Proteomes" id="UP001214441"/>
    </source>
</evidence>
<feature type="compositionally biased region" description="Basic and acidic residues" evidence="1">
    <location>
        <begin position="136"/>
        <end position="145"/>
    </location>
</feature>
<comment type="caution">
    <text evidence="4">The sequence shown here is derived from an EMBL/GenBank/DDBJ whole genome shotgun (WGS) entry which is preliminary data.</text>
</comment>
<gene>
    <name evidence="4" type="ORF">NMN56_014815</name>
</gene>
<evidence type="ECO:0000313" key="4">
    <source>
        <dbReference type="EMBL" id="MDJ1133213.1"/>
    </source>
</evidence>
<protein>
    <submittedName>
        <fullName evidence="4">Uncharacterized protein</fullName>
    </submittedName>
</protein>
<organism evidence="4 5">
    <name type="scientific">Streptomyces iconiensis</name>
    <dbReference type="NCBI Taxonomy" id="1384038"/>
    <lineage>
        <taxon>Bacteria</taxon>
        <taxon>Bacillati</taxon>
        <taxon>Actinomycetota</taxon>
        <taxon>Actinomycetes</taxon>
        <taxon>Kitasatosporales</taxon>
        <taxon>Streptomycetaceae</taxon>
        <taxon>Streptomyces</taxon>
    </lineage>
</organism>
<accession>A0ABT6ZXT0</accession>
<keyword evidence="3" id="KW-0732">Signal</keyword>
<dbReference type="EMBL" id="JANCPR020000012">
    <property type="protein sequence ID" value="MDJ1133213.1"/>
    <property type="molecule type" value="Genomic_DNA"/>
</dbReference>
<feature type="chain" id="PRO_5047531555" evidence="3">
    <location>
        <begin position="23"/>
        <end position="145"/>
    </location>
</feature>
<feature type="region of interest" description="Disordered" evidence="1">
    <location>
        <begin position="115"/>
        <end position="145"/>
    </location>
</feature>
<name>A0ABT6ZXT0_9ACTN</name>
<dbReference type="Proteomes" id="UP001214441">
    <property type="component" value="Unassembled WGS sequence"/>
</dbReference>
<keyword evidence="2" id="KW-0472">Membrane</keyword>
<feature type="transmembrane region" description="Helical" evidence="2">
    <location>
        <begin position="67"/>
        <end position="89"/>
    </location>
</feature>
<proteinExistence type="predicted"/>
<feature type="transmembrane region" description="Helical" evidence="2">
    <location>
        <begin position="32"/>
        <end position="55"/>
    </location>
</feature>
<keyword evidence="2" id="KW-0812">Transmembrane</keyword>